<name>A0A9P5SI96_9FUNG</name>
<dbReference type="AlphaFoldDB" id="A0A9P5SI96"/>
<dbReference type="PANTHER" id="PTHR43828:SF3">
    <property type="entry name" value="CHROMO DOMAIN-CONTAINING PROTEIN"/>
    <property type="match status" value="1"/>
</dbReference>
<accession>A0A9P5SI96</accession>
<feature type="compositionally biased region" description="Low complexity" evidence="5">
    <location>
        <begin position="135"/>
        <end position="159"/>
    </location>
</feature>
<dbReference type="Proteomes" id="UP000696485">
    <property type="component" value="Unassembled WGS sequence"/>
</dbReference>
<dbReference type="EMBL" id="JAAAUY010000408">
    <property type="protein sequence ID" value="KAF9330289.1"/>
    <property type="molecule type" value="Genomic_DNA"/>
</dbReference>
<dbReference type="PROSITE" id="PS51299">
    <property type="entry name" value="HTH_APSES"/>
    <property type="match status" value="1"/>
</dbReference>
<feature type="domain" description="HTH APSES-type" evidence="6">
    <location>
        <begin position="5"/>
        <end position="114"/>
    </location>
</feature>
<feature type="region of interest" description="Disordered" evidence="5">
    <location>
        <begin position="129"/>
        <end position="229"/>
    </location>
</feature>
<dbReference type="SMART" id="SM01252">
    <property type="entry name" value="KilA-N"/>
    <property type="match status" value="1"/>
</dbReference>
<feature type="repeat" description="ANK" evidence="3">
    <location>
        <begin position="284"/>
        <end position="316"/>
    </location>
</feature>
<evidence type="ECO:0000259" key="6">
    <source>
        <dbReference type="PROSITE" id="PS51299"/>
    </source>
</evidence>
<comment type="caution">
    <text evidence="7">The sequence shown here is derived from an EMBL/GenBank/DDBJ whole genome shotgun (WGS) entry which is preliminary data.</text>
</comment>
<organism evidence="7 8">
    <name type="scientific">Podila minutissima</name>
    <dbReference type="NCBI Taxonomy" id="64525"/>
    <lineage>
        <taxon>Eukaryota</taxon>
        <taxon>Fungi</taxon>
        <taxon>Fungi incertae sedis</taxon>
        <taxon>Mucoromycota</taxon>
        <taxon>Mortierellomycotina</taxon>
        <taxon>Mortierellomycetes</taxon>
        <taxon>Mortierellales</taxon>
        <taxon>Mortierellaceae</taxon>
        <taxon>Podila</taxon>
    </lineage>
</organism>
<dbReference type="Pfam" id="PF00023">
    <property type="entry name" value="Ank"/>
    <property type="match status" value="2"/>
</dbReference>
<dbReference type="InterPro" id="IPR036770">
    <property type="entry name" value="Ankyrin_rpt-contain_sf"/>
</dbReference>
<dbReference type="GO" id="GO:0003677">
    <property type="term" value="F:DNA binding"/>
    <property type="evidence" value="ECO:0007669"/>
    <property type="project" value="InterPro"/>
</dbReference>
<protein>
    <submittedName>
        <fullName evidence="7">Transcriptional regulator swi6</fullName>
    </submittedName>
</protein>
<dbReference type="SUPFAM" id="SSF54616">
    <property type="entry name" value="DNA-binding domain of Mlu1-box binding protein MBP1"/>
    <property type="match status" value="1"/>
</dbReference>
<dbReference type="FunFam" id="3.10.260.10:FF:000001">
    <property type="entry name" value="APSES transcription factor (MbpA)"/>
    <property type="match status" value="1"/>
</dbReference>
<evidence type="ECO:0000256" key="5">
    <source>
        <dbReference type="SAM" id="MobiDB-lite"/>
    </source>
</evidence>
<dbReference type="InterPro" id="IPR036887">
    <property type="entry name" value="HTH_APSES_sf"/>
</dbReference>
<feature type="compositionally biased region" description="Polar residues" evidence="5">
    <location>
        <begin position="160"/>
        <end position="169"/>
    </location>
</feature>
<gene>
    <name evidence="7" type="primary">SWI6</name>
    <name evidence="7" type="ORF">BG006_006746</name>
</gene>
<keyword evidence="2 3" id="KW-0040">ANK repeat</keyword>
<dbReference type="PROSITE" id="PS50088">
    <property type="entry name" value="ANK_REPEAT"/>
    <property type="match status" value="2"/>
</dbReference>
<feature type="compositionally biased region" description="Basic and acidic residues" evidence="5">
    <location>
        <begin position="206"/>
        <end position="216"/>
    </location>
</feature>
<evidence type="ECO:0000313" key="8">
    <source>
        <dbReference type="Proteomes" id="UP000696485"/>
    </source>
</evidence>
<dbReference type="Pfam" id="PF04383">
    <property type="entry name" value="KilA-N"/>
    <property type="match status" value="1"/>
</dbReference>
<dbReference type="GO" id="GO:0001228">
    <property type="term" value="F:DNA-binding transcription activator activity, RNA polymerase II-specific"/>
    <property type="evidence" value="ECO:0007669"/>
    <property type="project" value="UniProtKB-ARBA"/>
</dbReference>
<sequence>MTANIYTAVYSGIPVYEMMCRGIAVMRRRDDSWLNATQILKVAGIEKGKRTKILEREVLPGEHEKVQGGYGKYQGTWVPFTRGKDLALEYKVEPFLRALFQYDVQSGEIDNITPTKEMAMLAQRTKDANANKLKGASASPRMSPSSKRARSSSAKPGSSQTFSAPSMTPSPLHPSFNASSPSIPPSPQWHTDPPPRKRVKGSPQTYDHDYPPHQDIMEYDIPGPSSGLSHPPLQLPIEEPEGAEKYRSILMSIFLSDDTEQVPDLLADPTVPHDLDIDLVIDDQGHTALHWAAALARIQVLELLVQKQADVRRVNFNGESALVRAVLVTNNFDKQSFPRLLSILHDAIPIVDRKNRTILHHIAVTAGIRGRGSSSHYYMECLLEWIARNGGDFSSIVDVQDKNGDTALTIAARVGDRYLAKLLMDVGANREIENKVGLKAEDFGIVAATSGPPENPPFAPRTYAAANNSKELQSGKKGKEIMSVVQKMVDELDLEFSQEIMARQGQLQDTQALLRHATRDLTETRQTIKHFREQAQALAEAQQRIKNLEASLEEEGQKTRAQKGYTTKLRNGDDVDLLFNVKKPSTQGGAAAPGQVDLATRERKAEEYLISLRARVYAYQKNDEELTQELAEIKGKSPAKELQCKKVIAICCDIPLENVDDLLGPLTLAVESDGASLDLSRVAGFMSRVKQQEGMASTGTAAAGGMGAANVAAAAVASAAVAASGAL</sequence>
<evidence type="ECO:0000256" key="4">
    <source>
        <dbReference type="SAM" id="Coils"/>
    </source>
</evidence>
<dbReference type="InterPro" id="IPR003163">
    <property type="entry name" value="Tscrpt_reg_HTH_APSES-type"/>
</dbReference>
<dbReference type="PANTHER" id="PTHR43828">
    <property type="entry name" value="ASPARAGINASE"/>
    <property type="match status" value="1"/>
</dbReference>
<evidence type="ECO:0000256" key="2">
    <source>
        <dbReference type="ARBA" id="ARBA00023043"/>
    </source>
</evidence>
<dbReference type="InterPro" id="IPR002110">
    <property type="entry name" value="Ankyrin_rpt"/>
</dbReference>
<dbReference type="GO" id="GO:0030907">
    <property type="term" value="C:MBF transcription complex"/>
    <property type="evidence" value="ECO:0007669"/>
    <property type="project" value="TreeGrafter"/>
</dbReference>
<dbReference type="Gene3D" id="1.25.40.20">
    <property type="entry name" value="Ankyrin repeat-containing domain"/>
    <property type="match status" value="1"/>
</dbReference>
<keyword evidence="1" id="KW-0677">Repeat</keyword>
<feature type="coiled-coil region" evidence="4">
    <location>
        <begin position="514"/>
        <end position="558"/>
    </location>
</feature>
<evidence type="ECO:0000256" key="1">
    <source>
        <dbReference type="ARBA" id="ARBA00022737"/>
    </source>
</evidence>
<keyword evidence="4" id="KW-0175">Coiled coil</keyword>
<feature type="repeat" description="ANK" evidence="3">
    <location>
        <begin position="403"/>
        <end position="435"/>
    </location>
</feature>
<evidence type="ECO:0000256" key="3">
    <source>
        <dbReference type="PROSITE-ProRule" id="PRU00023"/>
    </source>
</evidence>
<proteinExistence type="predicted"/>
<dbReference type="SMART" id="SM00248">
    <property type="entry name" value="ANK"/>
    <property type="match status" value="2"/>
</dbReference>
<dbReference type="GO" id="GO:0033309">
    <property type="term" value="C:SBF transcription complex"/>
    <property type="evidence" value="ECO:0007669"/>
    <property type="project" value="TreeGrafter"/>
</dbReference>
<keyword evidence="8" id="KW-1185">Reference proteome</keyword>
<dbReference type="InterPro" id="IPR018004">
    <property type="entry name" value="KilA/APSES_HTH"/>
</dbReference>
<dbReference type="SUPFAM" id="SSF48403">
    <property type="entry name" value="Ankyrin repeat"/>
    <property type="match status" value="1"/>
</dbReference>
<dbReference type="InterPro" id="IPR051642">
    <property type="entry name" value="SWI6-like"/>
</dbReference>
<reference evidence="7" key="1">
    <citation type="journal article" date="2020" name="Fungal Divers.">
        <title>Resolving the Mortierellaceae phylogeny through synthesis of multi-gene phylogenetics and phylogenomics.</title>
        <authorList>
            <person name="Vandepol N."/>
            <person name="Liber J."/>
            <person name="Desiro A."/>
            <person name="Na H."/>
            <person name="Kennedy M."/>
            <person name="Barry K."/>
            <person name="Grigoriev I.V."/>
            <person name="Miller A.N."/>
            <person name="O'Donnell K."/>
            <person name="Stajich J.E."/>
            <person name="Bonito G."/>
        </authorList>
    </citation>
    <scope>NUCLEOTIDE SEQUENCE</scope>
    <source>
        <strain evidence="7">NVP1</strain>
    </source>
</reference>
<dbReference type="PROSITE" id="PS50297">
    <property type="entry name" value="ANK_REP_REGION"/>
    <property type="match status" value="2"/>
</dbReference>
<evidence type="ECO:0000313" key="7">
    <source>
        <dbReference type="EMBL" id="KAF9330289.1"/>
    </source>
</evidence>
<dbReference type="Gene3D" id="3.10.260.10">
    <property type="entry name" value="Transcription regulator HTH, APSES-type DNA-binding domain"/>
    <property type="match status" value="1"/>
</dbReference>